<organism evidence="2 3">
    <name type="scientific">Rhizobium mongolense subsp. loessense</name>
    <dbReference type="NCBI Taxonomy" id="158890"/>
    <lineage>
        <taxon>Bacteria</taxon>
        <taxon>Pseudomonadati</taxon>
        <taxon>Pseudomonadota</taxon>
        <taxon>Alphaproteobacteria</taxon>
        <taxon>Hyphomicrobiales</taxon>
        <taxon>Rhizobiaceae</taxon>
        <taxon>Rhizobium/Agrobacterium group</taxon>
        <taxon>Rhizobium</taxon>
    </lineage>
</organism>
<dbReference type="AlphaFoldDB" id="A0A1G4T884"/>
<dbReference type="EMBL" id="FMTM01000008">
    <property type="protein sequence ID" value="SCW77588.1"/>
    <property type="molecule type" value="Genomic_DNA"/>
</dbReference>
<feature type="compositionally biased region" description="Basic and acidic residues" evidence="1">
    <location>
        <begin position="20"/>
        <end position="32"/>
    </location>
</feature>
<reference evidence="2 3" key="1">
    <citation type="submission" date="2016-10" db="EMBL/GenBank/DDBJ databases">
        <authorList>
            <person name="de Groot N.N."/>
        </authorList>
    </citation>
    <scope>NUCLEOTIDE SEQUENCE [LARGE SCALE GENOMIC DNA]</scope>
    <source>
        <strain evidence="2 3">CGMCC 1.3401</strain>
    </source>
</reference>
<evidence type="ECO:0000256" key="1">
    <source>
        <dbReference type="SAM" id="MobiDB-lite"/>
    </source>
</evidence>
<feature type="region of interest" description="Disordered" evidence="1">
    <location>
        <begin position="20"/>
        <end position="39"/>
    </location>
</feature>
<gene>
    <name evidence="2" type="ORF">SAMN02927900_04838</name>
</gene>
<evidence type="ECO:0000313" key="3">
    <source>
        <dbReference type="Proteomes" id="UP000199542"/>
    </source>
</evidence>
<proteinExistence type="predicted"/>
<accession>A0A1G4T884</accession>
<evidence type="ECO:0000313" key="2">
    <source>
        <dbReference type="EMBL" id="SCW77588.1"/>
    </source>
</evidence>
<dbReference type="Proteomes" id="UP000199542">
    <property type="component" value="Unassembled WGS sequence"/>
</dbReference>
<sequence length="39" mass="4302">MSAVRVYCAGAEVFVEDTLKSADRPVRNEHPPEMVPADN</sequence>
<name>A0A1G4T884_9HYPH</name>
<protein>
    <submittedName>
        <fullName evidence="2">Uncharacterized protein</fullName>
    </submittedName>
</protein>